<evidence type="ECO:0000313" key="2">
    <source>
        <dbReference type="EMBL" id="AHJ86826.1"/>
    </source>
</evidence>
<proteinExistence type="predicted"/>
<reference evidence="2" key="1">
    <citation type="submission" date="2015-06" db="EMBL/GenBank/DDBJ databases">
        <title>Genomic characterization of STP4-a, a novel T4 virulent phage infecting Salmonella.</title>
        <authorList>
            <person name="Li M."/>
            <person name="Wang J."/>
            <person name="Lin H."/>
            <person name="Han F."/>
        </authorList>
    </citation>
    <scope>NUCLEOTIDE SEQUENCE [LARGE SCALE GENOMIC DNA]</scope>
</reference>
<gene>
    <name evidence="2" type="ORF">STP4a_229</name>
</gene>
<dbReference type="Proteomes" id="UP000032000">
    <property type="component" value="Segment"/>
</dbReference>
<evidence type="ECO:0000256" key="1">
    <source>
        <dbReference type="ARBA" id="ARBA00015064"/>
    </source>
</evidence>
<dbReference type="Pfam" id="PF05798">
    <property type="entry name" value="Phage_FRD3"/>
    <property type="match status" value="1"/>
</dbReference>
<name>A0A0B4L9B8_9CAUD</name>
<keyword evidence="3" id="KW-1185">Reference proteome</keyword>
<organism evidence="2 3">
    <name type="scientific">Salmonella phage STP4-a</name>
    <dbReference type="NCBI Taxonomy" id="1445860"/>
    <lineage>
        <taxon>Viruses</taxon>
        <taxon>Duplodnaviria</taxon>
        <taxon>Heunggongvirae</taxon>
        <taxon>Uroviricota</taxon>
        <taxon>Caudoviricetes</taxon>
        <taxon>Pantevenvirales</taxon>
        <taxon>Straboviridae</taxon>
        <taxon>Tevenvirinae</taxon>
        <taxon>Gelderlandvirus</taxon>
        <taxon>Gelderlandvirus stp4a</taxon>
    </lineage>
</organism>
<dbReference type="RefSeq" id="YP_009126179.1">
    <property type="nucleotide sequence ID" value="NC_026607.2"/>
</dbReference>
<protein>
    <recommendedName>
        <fullName evidence="1">Uncharacterized 8.8 kDa protein in frd-Gp32 intergenic region</fullName>
    </recommendedName>
</protein>
<dbReference type="GeneID" id="23680989"/>
<dbReference type="InterPro" id="IPR008765">
    <property type="entry name" value="Phage_T4_Frd3"/>
</dbReference>
<dbReference type="EMBL" id="KJ000058">
    <property type="protein sequence ID" value="AHJ86826.1"/>
    <property type="molecule type" value="Genomic_DNA"/>
</dbReference>
<evidence type="ECO:0000313" key="3">
    <source>
        <dbReference type="Proteomes" id="UP000032000"/>
    </source>
</evidence>
<accession>A0A0B4L9B8</accession>
<sequence>MASVDIDVVDFEYIEEVIRNRYPELRIANSQNSKSWNMNVVINGPLKAINRFMEIEYCDGMEPEDKMFYMGLIKE</sequence>
<dbReference type="KEGG" id="vg:23680989"/>